<name>A0A3D9T428_9ACTN</name>
<accession>A0A3D9T428</accession>
<dbReference type="RefSeq" id="WP_245974552.1">
    <property type="nucleotide sequence ID" value="NZ_QTTT01000001.1"/>
</dbReference>
<evidence type="ECO:0000313" key="1">
    <source>
        <dbReference type="EMBL" id="REE99454.1"/>
    </source>
</evidence>
<gene>
    <name evidence="1" type="ORF">DFJ69_4967</name>
</gene>
<comment type="caution">
    <text evidence="1">The sequence shown here is derived from an EMBL/GenBank/DDBJ whole genome shotgun (WGS) entry which is preliminary data.</text>
</comment>
<sequence>MRIAITGHRLLPAETEALIAGALRDALGKPTEPATGISCLADGADALFAQAILDHGGTLIAVVPAAEYRAGLPEEHHAAYDRLLAAARNVHRLAFTASTSEAHMAASEFMIRQADEVWAVWDGQPARGFGGTADVVAAARRSGLTVRVIWPDGASRD</sequence>
<reference evidence="1 2" key="1">
    <citation type="submission" date="2018-08" db="EMBL/GenBank/DDBJ databases">
        <title>Sequencing the genomes of 1000 actinobacteria strains.</title>
        <authorList>
            <person name="Klenk H.-P."/>
        </authorList>
    </citation>
    <scope>NUCLEOTIDE SEQUENCE [LARGE SCALE GENOMIC DNA]</scope>
    <source>
        <strain evidence="1 2">DSM 43927</strain>
    </source>
</reference>
<dbReference type="SUPFAM" id="SSF102405">
    <property type="entry name" value="MCP/YpsA-like"/>
    <property type="match status" value="1"/>
</dbReference>
<proteinExistence type="predicted"/>
<keyword evidence="2" id="KW-1185">Reference proteome</keyword>
<protein>
    <recommendedName>
        <fullName evidence="3">DNA recombination-mediator protein A</fullName>
    </recommendedName>
</protein>
<organism evidence="1 2">
    <name type="scientific">Thermomonospora umbrina</name>
    <dbReference type="NCBI Taxonomy" id="111806"/>
    <lineage>
        <taxon>Bacteria</taxon>
        <taxon>Bacillati</taxon>
        <taxon>Actinomycetota</taxon>
        <taxon>Actinomycetes</taxon>
        <taxon>Streptosporangiales</taxon>
        <taxon>Thermomonosporaceae</taxon>
        <taxon>Thermomonospora</taxon>
    </lineage>
</organism>
<dbReference type="EMBL" id="QTTT01000001">
    <property type="protein sequence ID" value="REE99454.1"/>
    <property type="molecule type" value="Genomic_DNA"/>
</dbReference>
<dbReference type="AlphaFoldDB" id="A0A3D9T428"/>
<evidence type="ECO:0000313" key="2">
    <source>
        <dbReference type="Proteomes" id="UP000256661"/>
    </source>
</evidence>
<dbReference type="Gene3D" id="3.40.50.450">
    <property type="match status" value="1"/>
</dbReference>
<evidence type="ECO:0008006" key="3">
    <source>
        <dbReference type="Google" id="ProtNLM"/>
    </source>
</evidence>
<dbReference type="Proteomes" id="UP000256661">
    <property type="component" value="Unassembled WGS sequence"/>
</dbReference>